<feature type="domain" description="Formyl transferase C-terminal" evidence="1">
    <location>
        <begin position="3"/>
        <end position="45"/>
    </location>
</feature>
<reference evidence="2" key="1">
    <citation type="submission" date="2013-08" db="EMBL/GenBank/DDBJ databases">
        <authorList>
            <person name="Mendez C."/>
            <person name="Richter M."/>
            <person name="Ferrer M."/>
            <person name="Sanchez J."/>
        </authorList>
    </citation>
    <scope>NUCLEOTIDE SEQUENCE</scope>
</reference>
<dbReference type="InterPro" id="IPR005793">
    <property type="entry name" value="Formyl_trans_C"/>
</dbReference>
<dbReference type="AlphaFoldDB" id="T0XYC4"/>
<dbReference type="Gene3D" id="3.10.25.10">
    <property type="entry name" value="Formyl transferase, C-terminal domain"/>
    <property type="match status" value="1"/>
</dbReference>
<dbReference type="SUPFAM" id="SSF50486">
    <property type="entry name" value="FMT C-terminal domain-like"/>
    <property type="match status" value="1"/>
</dbReference>
<accession>T0XYC4</accession>
<name>T0XYC4_9ZZZZ</name>
<comment type="caution">
    <text evidence="2">The sequence shown here is derived from an EMBL/GenBank/DDBJ whole genome shotgun (WGS) entry which is preliminary data.</text>
</comment>
<feature type="non-terminal residue" evidence="2">
    <location>
        <position position="1"/>
    </location>
</feature>
<sequence>AAPGGVLGATRAGIDLATAAGVLRVTELQRAGARRISAADYLNARPELRARR</sequence>
<dbReference type="InterPro" id="IPR011034">
    <property type="entry name" value="Formyl_transferase-like_C_sf"/>
</dbReference>
<protein>
    <submittedName>
        <fullName evidence="2">Methionyl-tRNA formyltransferase</fullName>
    </submittedName>
</protein>
<dbReference type="EMBL" id="AUZX01016339">
    <property type="protein sequence ID" value="EQD25908.1"/>
    <property type="molecule type" value="Genomic_DNA"/>
</dbReference>
<dbReference type="InterPro" id="IPR037022">
    <property type="entry name" value="Formyl_trans_C_sf"/>
</dbReference>
<dbReference type="GO" id="GO:0016740">
    <property type="term" value="F:transferase activity"/>
    <property type="evidence" value="ECO:0007669"/>
    <property type="project" value="UniProtKB-KW"/>
</dbReference>
<evidence type="ECO:0000313" key="2">
    <source>
        <dbReference type="EMBL" id="EQD25908.1"/>
    </source>
</evidence>
<reference evidence="2" key="2">
    <citation type="journal article" date="2014" name="ISME J.">
        <title>Microbial stratification in low pH oxic and suboxic macroscopic growths along an acid mine drainage.</title>
        <authorList>
            <person name="Mendez-Garcia C."/>
            <person name="Mesa V."/>
            <person name="Sprenger R.R."/>
            <person name="Richter M."/>
            <person name="Diez M.S."/>
            <person name="Solano J."/>
            <person name="Bargiela R."/>
            <person name="Golyshina O.V."/>
            <person name="Manteca A."/>
            <person name="Ramos J.L."/>
            <person name="Gallego J.R."/>
            <person name="Llorente I."/>
            <person name="Martins Dos Santos V.A."/>
            <person name="Jensen O.N."/>
            <person name="Pelaez A.I."/>
            <person name="Sanchez J."/>
            <person name="Ferrer M."/>
        </authorList>
    </citation>
    <scope>NUCLEOTIDE SEQUENCE</scope>
</reference>
<keyword evidence="2" id="KW-0808">Transferase</keyword>
<dbReference type="Pfam" id="PF02911">
    <property type="entry name" value="Formyl_trans_C"/>
    <property type="match status" value="1"/>
</dbReference>
<evidence type="ECO:0000259" key="1">
    <source>
        <dbReference type="Pfam" id="PF02911"/>
    </source>
</evidence>
<gene>
    <name evidence="2" type="ORF">B1A_22095</name>
</gene>
<organism evidence="2">
    <name type="scientific">mine drainage metagenome</name>
    <dbReference type="NCBI Taxonomy" id="410659"/>
    <lineage>
        <taxon>unclassified sequences</taxon>
        <taxon>metagenomes</taxon>
        <taxon>ecological metagenomes</taxon>
    </lineage>
</organism>
<proteinExistence type="predicted"/>